<dbReference type="RefSeq" id="WP_224122501.1">
    <property type="nucleotide sequence ID" value="NZ_JAIQZJ010000003.1"/>
</dbReference>
<dbReference type="Proteomes" id="UP000780875">
    <property type="component" value="Unassembled WGS sequence"/>
</dbReference>
<organism evidence="1 2">
    <name type="scientific">Nocardioides mangrovi</name>
    <dbReference type="NCBI Taxonomy" id="2874580"/>
    <lineage>
        <taxon>Bacteria</taxon>
        <taxon>Bacillati</taxon>
        <taxon>Actinomycetota</taxon>
        <taxon>Actinomycetes</taxon>
        <taxon>Propionibacteriales</taxon>
        <taxon>Nocardioidaceae</taxon>
        <taxon>Nocardioides</taxon>
    </lineage>
</organism>
<dbReference type="SUPFAM" id="SSF88659">
    <property type="entry name" value="Sigma3 and sigma4 domains of RNA polymerase sigma factors"/>
    <property type="match status" value="1"/>
</dbReference>
<keyword evidence="2" id="KW-1185">Reference proteome</keyword>
<gene>
    <name evidence="1" type="ORF">K8U61_08135</name>
</gene>
<name>A0ABS7UAV9_9ACTN</name>
<evidence type="ECO:0000313" key="1">
    <source>
        <dbReference type="EMBL" id="MBZ5738129.1"/>
    </source>
</evidence>
<dbReference type="InterPro" id="IPR013324">
    <property type="entry name" value="RNA_pol_sigma_r3/r4-like"/>
</dbReference>
<reference evidence="1 2" key="1">
    <citation type="submission" date="2021-09" db="EMBL/GenBank/DDBJ databases">
        <title>Whole genome sequence of Nocardioides sp. GBK3QG-3.</title>
        <authorList>
            <person name="Tuo L."/>
        </authorList>
    </citation>
    <scope>NUCLEOTIDE SEQUENCE [LARGE SCALE GENOMIC DNA]</scope>
    <source>
        <strain evidence="1 2">GBK3QG-3</strain>
    </source>
</reference>
<proteinExistence type="predicted"/>
<evidence type="ECO:0000313" key="2">
    <source>
        <dbReference type="Proteomes" id="UP000780875"/>
    </source>
</evidence>
<sequence length="73" mass="8160">MNLALAELPSDADRLSVLVAGLPTLQRRVVEGYFLEHCDVRELAGRQQLTVDDLHAVRILALRALRDGFFPFA</sequence>
<accession>A0ABS7UAV9</accession>
<comment type="caution">
    <text evidence="1">The sequence shown here is derived from an EMBL/GenBank/DDBJ whole genome shotgun (WGS) entry which is preliminary data.</text>
</comment>
<dbReference type="EMBL" id="JAIQZJ010000003">
    <property type="protein sequence ID" value="MBZ5738129.1"/>
    <property type="molecule type" value="Genomic_DNA"/>
</dbReference>
<evidence type="ECO:0008006" key="3">
    <source>
        <dbReference type="Google" id="ProtNLM"/>
    </source>
</evidence>
<protein>
    <recommendedName>
        <fullName evidence="3">RNA polymerase sigma factor 70 region 4 type 2 domain-containing protein</fullName>
    </recommendedName>
</protein>